<dbReference type="Pfam" id="PF01400">
    <property type="entry name" value="Astacin"/>
    <property type="match status" value="1"/>
</dbReference>
<dbReference type="GO" id="GO:0006508">
    <property type="term" value="P:proteolysis"/>
    <property type="evidence" value="ECO:0007669"/>
    <property type="project" value="UniProtKB-KW"/>
</dbReference>
<feature type="binding site" evidence="1">
    <location>
        <position position="172"/>
    </location>
    <ligand>
        <name>Zn(2+)</name>
        <dbReference type="ChEBI" id="CHEBI:29105"/>
        <note>catalytic</note>
    </ligand>
</feature>
<dbReference type="GO" id="GO:0008270">
    <property type="term" value="F:zinc ion binding"/>
    <property type="evidence" value="ECO:0007669"/>
    <property type="project" value="UniProtKB-UniRule"/>
</dbReference>
<dbReference type="InterPro" id="IPR024079">
    <property type="entry name" value="MetalloPept_cat_dom_sf"/>
</dbReference>
<dbReference type="InterPro" id="IPR006026">
    <property type="entry name" value="Peptidase_Metallo"/>
</dbReference>
<dbReference type="InterPro" id="IPR034035">
    <property type="entry name" value="Astacin-like_dom"/>
</dbReference>
<keyword evidence="1 2" id="KW-0482">Metalloprotease</keyword>
<dbReference type="SUPFAM" id="SSF55486">
    <property type="entry name" value="Metalloproteases ('zincins'), catalytic domain"/>
    <property type="match status" value="1"/>
</dbReference>
<dbReference type="SMART" id="SM00235">
    <property type="entry name" value="ZnMc"/>
    <property type="match status" value="1"/>
</dbReference>
<gene>
    <name evidence="4" type="primary">nas-4_1</name>
    <name evidence="4" type="ORF">g.19064</name>
</gene>
<evidence type="ECO:0000256" key="1">
    <source>
        <dbReference type="PROSITE-ProRule" id="PRU01211"/>
    </source>
</evidence>
<keyword evidence="1 2" id="KW-0378">Hydrolase</keyword>
<feature type="active site" evidence="1">
    <location>
        <position position="169"/>
    </location>
</feature>
<dbReference type="Gene3D" id="3.40.390.10">
    <property type="entry name" value="Collagenase (Catalytic Domain)"/>
    <property type="match status" value="1"/>
</dbReference>
<dbReference type="PANTHER" id="PTHR10127">
    <property type="entry name" value="DISCOIDIN, CUB, EGF, LAMININ , AND ZINC METALLOPROTEASE DOMAIN CONTAINING"/>
    <property type="match status" value="1"/>
</dbReference>
<keyword evidence="1 2" id="KW-0479">Metal-binding</keyword>
<organism evidence="4">
    <name type="scientific">Zeugodacus cucurbitae</name>
    <name type="common">Melon fruit fly</name>
    <name type="synonym">Bactrocera cucurbitae</name>
    <dbReference type="NCBI Taxonomy" id="28588"/>
    <lineage>
        <taxon>Eukaryota</taxon>
        <taxon>Metazoa</taxon>
        <taxon>Ecdysozoa</taxon>
        <taxon>Arthropoda</taxon>
        <taxon>Hexapoda</taxon>
        <taxon>Insecta</taxon>
        <taxon>Pterygota</taxon>
        <taxon>Neoptera</taxon>
        <taxon>Endopterygota</taxon>
        <taxon>Diptera</taxon>
        <taxon>Brachycera</taxon>
        <taxon>Muscomorpha</taxon>
        <taxon>Tephritoidea</taxon>
        <taxon>Tephritidae</taxon>
        <taxon>Zeugodacus</taxon>
        <taxon>Zeugodacus</taxon>
    </lineage>
</organism>
<comment type="caution">
    <text evidence="1">Lacks conserved residue(s) required for the propagation of feature annotation.</text>
</comment>
<comment type="cofactor">
    <cofactor evidence="1 2">
        <name>Zn(2+)</name>
        <dbReference type="ChEBI" id="CHEBI:29105"/>
    </cofactor>
    <text evidence="1 2">Binds 1 zinc ion per subunit.</text>
</comment>
<reference evidence="4" key="2">
    <citation type="journal article" date="2015" name="Gigascience">
        <title>Reconstructing a comprehensive transcriptome assembly of a white-pupal translocated strain of the pest fruit fly Bactrocera cucurbitae.</title>
        <authorList>
            <person name="Sim S.B."/>
            <person name="Calla B."/>
            <person name="Hall B."/>
            <person name="DeRego T."/>
            <person name="Geib S.M."/>
        </authorList>
    </citation>
    <scope>NUCLEOTIDE SEQUENCE</scope>
</reference>
<dbReference type="AlphaFoldDB" id="A0A0A1XET1"/>
<reference evidence="4" key="1">
    <citation type="submission" date="2014-11" db="EMBL/GenBank/DDBJ databases">
        <authorList>
            <person name="Geib S."/>
        </authorList>
    </citation>
    <scope>NUCLEOTIDE SEQUENCE</scope>
</reference>
<dbReference type="PANTHER" id="PTHR10127:SF814">
    <property type="entry name" value="MEPRIN A SUBUNIT BETA"/>
    <property type="match status" value="1"/>
</dbReference>
<evidence type="ECO:0000256" key="2">
    <source>
        <dbReference type="RuleBase" id="RU361183"/>
    </source>
</evidence>
<sequence length="275" mass="32242">YRQLVFSGIREILVRKFEIFITGKMIFLGFLLLSVIGGSRALPVDERQEDDPELTAGYFEGDIVLDASPRNGVRTGSRWPDAIVYYKFMDGFFDKKQIDFIKHAMKTIEEDTCVRFKKAGDNQPYFINITGTPDGCFSHVGYDNKVQAFNLKPYPVEEGCFRLGSIMHELMHTLGFHHMQNTYNRNKYVHIKKKNIKKGHRHNFKRYGRKHIEDFEAKYDYGSIMHYKKRAFSKNGEKTIVPRKKVKKGEMGQREALSKIDIYKLNKMYKCKKKH</sequence>
<feature type="binding site" evidence="1">
    <location>
        <position position="168"/>
    </location>
    <ligand>
        <name>Zn(2+)</name>
        <dbReference type="ChEBI" id="CHEBI:29105"/>
        <note>catalytic</note>
    </ligand>
</feature>
<dbReference type="PROSITE" id="PS51864">
    <property type="entry name" value="ASTACIN"/>
    <property type="match status" value="1"/>
</dbReference>
<keyword evidence="1 2" id="KW-0862">Zinc</keyword>
<feature type="non-terminal residue" evidence="4">
    <location>
        <position position="1"/>
    </location>
</feature>
<dbReference type="PRINTS" id="PR00480">
    <property type="entry name" value="ASTACIN"/>
</dbReference>
<dbReference type="EC" id="3.4.24.-" evidence="2"/>
<dbReference type="EMBL" id="GBXI01004398">
    <property type="protein sequence ID" value="JAD09894.1"/>
    <property type="molecule type" value="Transcribed_RNA"/>
</dbReference>
<keyword evidence="1 2" id="KW-0645">Protease</keyword>
<proteinExistence type="predicted"/>
<protein>
    <recommendedName>
        <fullName evidence="2">Metalloendopeptidase</fullName>
        <ecNumber evidence="2">3.4.24.-</ecNumber>
    </recommendedName>
</protein>
<feature type="domain" description="Peptidase M12A" evidence="3">
    <location>
        <begin position="71"/>
        <end position="272"/>
    </location>
</feature>
<name>A0A0A1XET1_ZEUCU</name>
<evidence type="ECO:0000259" key="3">
    <source>
        <dbReference type="PROSITE" id="PS51864"/>
    </source>
</evidence>
<dbReference type="InterPro" id="IPR001506">
    <property type="entry name" value="Peptidase_M12A"/>
</dbReference>
<evidence type="ECO:0000313" key="4">
    <source>
        <dbReference type="EMBL" id="JAD09894.1"/>
    </source>
</evidence>
<accession>A0A0A1XET1</accession>
<dbReference type="CDD" id="cd04280">
    <property type="entry name" value="ZnMc_astacin_like"/>
    <property type="match status" value="1"/>
</dbReference>
<dbReference type="GO" id="GO:0004222">
    <property type="term" value="F:metalloendopeptidase activity"/>
    <property type="evidence" value="ECO:0007669"/>
    <property type="project" value="UniProtKB-UniRule"/>
</dbReference>
<feature type="binding site" evidence="1">
    <location>
        <position position="178"/>
    </location>
    <ligand>
        <name>Zn(2+)</name>
        <dbReference type="ChEBI" id="CHEBI:29105"/>
        <note>catalytic</note>
    </ligand>
</feature>